<evidence type="ECO:0000256" key="4">
    <source>
        <dbReference type="ARBA" id="ARBA00023123"/>
    </source>
</evidence>
<comment type="similarity">
    <text evidence="1 7">Belongs to the TRAFAC class myosin-kinesin ATPase superfamily. Myosin family.</text>
</comment>
<evidence type="ECO:0000259" key="9">
    <source>
        <dbReference type="PROSITE" id="PS51757"/>
    </source>
</evidence>
<feature type="binding site" evidence="7">
    <location>
        <begin position="101"/>
        <end position="108"/>
    </location>
    <ligand>
        <name>ATP</name>
        <dbReference type="ChEBI" id="CHEBI:30616"/>
    </ligand>
</feature>
<dbReference type="CDD" id="cd01378">
    <property type="entry name" value="MYSc_Myo1"/>
    <property type="match status" value="1"/>
</dbReference>
<dbReference type="InterPro" id="IPR000048">
    <property type="entry name" value="IQ_motif_EF-hand-BS"/>
</dbReference>
<dbReference type="InterPro" id="IPR036961">
    <property type="entry name" value="Kinesin_motor_dom_sf"/>
</dbReference>
<proteinExistence type="inferred from homology"/>
<dbReference type="Pfam" id="PF00063">
    <property type="entry name" value="Myosin_head"/>
    <property type="match status" value="1"/>
</dbReference>
<keyword evidence="5 7" id="KW-0505">Motor protein</keyword>
<dbReference type="Gene3D" id="1.20.58.530">
    <property type="match status" value="1"/>
</dbReference>
<evidence type="ECO:0000256" key="1">
    <source>
        <dbReference type="ARBA" id="ARBA00008314"/>
    </source>
</evidence>
<dbReference type="SMART" id="SM00242">
    <property type="entry name" value="MYSc"/>
    <property type="match status" value="1"/>
</dbReference>
<dbReference type="Gene3D" id="1.20.120.720">
    <property type="entry name" value="Myosin VI head, motor domain, U50 subdomain"/>
    <property type="match status" value="1"/>
</dbReference>
<dbReference type="SMART" id="SM00015">
    <property type="entry name" value="IQ"/>
    <property type="match status" value="1"/>
</dbReference>
<dbReference type="Pfam" id="PF06017">
    <property type="entry name" value="Myosin_TH1"/>
    <property type="match status" value="1"/>
</dbReference>
<keyword evidence="4 7" id="KW-0518">Myosin</keyword>
<dbReference type="CDD" id="cd23767">
    <property type="entry name" value="IQCD"/>
    <property type="match status" value="1"/>
</dbReference>
<evidence type="ECO:0000256" key="5">
    <source>
        <dbReference type="ARBA" id="ARBA00023175"/>
    </source>
</evidence>
<organism evidence="10 11">
    <name type="scientific">Hydra vulgaris</name>
    <name type="common">Hydra</name>
    <name type="synonym">Hydra attenuata</name>
    <dbReference type="NCBI Taxonomy" id="6087"/>
    <lineage>
        <taxon>Eukaryota</taxon>
        <taxon>Metazoa</taxon>
        <taxon>Cnidaria</taxon>
        <taxon>Hydrozoa</taxon>
        <taxon>Hydroidolina</taxon>
        <taxon>Anthoathecata</taxon>
        <taxon>Aplanulata</taxon>
        <taxon>Hydridae</taxon>
        <taxon>Hydra</taxon>
    </lineage>
</organism>
<feature type="domain" description="Myosin motor" evidence="8">
    <location>
        <begin position="8"/>
        <end position="693"/>
    </location>
</feature>
<dbReference type="InterPro" id="IPR027417">
    <property type="entry name" value="P-loop_NTPase"/>
</dbReference>
<evidence type="ECO:0000256" key="3">
    <source>
        <dbReference type="ARBA" id="ARBA00022840"/>
    </source>
</evidence>
<keyword evidence="2 7" id="KW-0547">Nucleotide-binding</keyword>
<feature type="region of interest" description="Actin-binding" evidence="7">
    <location>
        <begin position="571"/>
        <end position="593"/>
    </location>
</feature>
<dbReference type="Proteomes" id="UP001652625">
    <property type="component" value="Chromosome 11"/>
</dbReference>
<evidence type="ECO:0000313" key="10">
    <source>
        <dbReference type="Proteomes" id="UP001652625"/>
    </source>
</evidence>
<reference evidence="11" key="1">
    <citation type="submission" date="2025-08" db="UniProtKB">
        <authorList>
            <consortium name="RefSeq"/>
        </authorList>
    </citation>
    <scope>IDENTIFICATION</scope>
</reference>
<protein>
    <submittedName>
        <fullName evidence="11">Unconventional myosin-Id isoform X2</fullName>
    </submittedName>
</protein>
<evidence type="ECO:0000256" key="7">
    <source>
        <dbReference type="PROSITE-ProRule" id="PRU00782"/>
    </source>
</evidence>
<accession>A0ABM4CXX8</accession>
<evidence type="ECO:0000259" key="8">
    <source>
        <dbReference type="PROSITE" id="PS51456"/>
    </source>
</evidence>
<evidence type="ECO:0000256" key="2">
    <source>
        <dbReference type="ARBA" id="ARBA00022741"/>
    </source>
</evidence>
<dbReference type="GeneID" id="100207479"/>
<keyword evidence="10" id="KW-1185">Reference proteome</keyword>
<dbReference type="InterPro" id="IPR010926">
    <property type="entry name" value="Myosin_TH1"/>
</dbReference>
<dbReference type="Gene3D" id="6.20.240.20">
    <property type="match status" value="1"/>
</dbReference>
<sequence>MVFEAAEFGKGDFVLLNQVTMEDFMSNLKIRFEKERIYSYIGEVVISLNPYKTLDIYNKDVISEYKGREIFERPPHIFAIADAAYKMMQRKFQDTCIVISGESGSGKTEASKIIMKYIAAVTNPSKQSDIENTKTVLIQSTIILESFGNAKTNRNDNSSRFGKYMDIDFDFKGDPIGGHISNYLLEKARVVHQQVGERNFHSFYQFLSGSPEAVLKEAKLVNKPDDYLYLRQGRCSEVESIDDKKSFDAVNAAFSASRFDQSQIDSIWSLIGAIISLGNIAFGEENDQAYITDKDSLSIFSKLLKVDSNECNKALCYRMVFARGELIEKGHSKTQACYSKDALAKALYERLFSWIVTKINSVIDPQHGKKKKEGNKVIGVLDIYGFEIFDENSFEQLCINYCNEKLQQLFIELVLKQEQEEYKREQIEWVQVEYFNNKIICDLIDQPHKGIFSILDEACLNVGKVTDQMFLHAMDQKLGVHNHYKSRQTDTADKTLMHNRDFQIQHYAGDVKYSVDSFLDKNKDDLYQDFKRLLYNSEHSILKDMWPEGKQDITQVTKRPQTTGTIFKNSMIALVENLLKKEPYYVRCIKPNSIKSPLKFDDELISHQVRYLGLLENVRVRRAGFANRQHFDRFFQRYKVICEETWPSWDKASKEGCIKIIEKFCFENDVKYGKTKIFIRSPQTLFALEEERFKQLPKVALVIQKSWRGYKARLYVKRLCAALLIMRNWRRHKIAEYVVELKTKFANVKHEVHFGRDLPWPHVGKYPLILGKLDPLLLSFFKRWRGGMMLRSVPREQWGEVRIKSSAIEALAKRKPDFGLIRKWSGDYLKEDVENRNFELYKRITTEWNRGKVLFSSFMRKVNKHKKTEDRIIIVTDKGLMKFNTKYKEMKIIPYTKISGLGVTTTSDNLLVIRIPGNDLVICLYNNKKECRSGELVGIIFEQYRKMVASNIRVDVQDNLNIELGGKVKTVIVKKKVDGAPDFNWSNKNNIILNCNF</sequence>
<dbReference type="Gene3D" id="3.40.850.10">
    <property type="entry name" value="Kinesin motor domain"/>
    <property type="match status" value="1"/>
</dbReference>
<dbReference type="PROSITE" id="PS51757">
    <property type="entry name" value="TH1"/>
    <property type="match status" value="1"/>
</dbReference>
<dbReference type="RefSeq" id="XP_065666785.1">
    <property type="nucleotide sequence ID" value="XM_065810713.1"/>
</dbReference>
<evidence type="ECO:0000313" key="11">
    <source>
        <dbReference type="RefSeq" id="XP_065666785.1"/>
    </source>
</evidence>
<keyword evidence="3 7" id="KW-0067">ATP-binding</keyword>
<dbReference type="SUPFAM" id="SSF52540">
    <property type="entry name" value="P-loop containing nucleoside triphosphate hydrolases"/>
    <property type="match status" value="1"/>
</dbReference>
<name>A0ABM4CXX8_HYDVU</name>
<keyword evidence="6 7" id="KW-0009">Actin-binding</keyword>
<dbReference type="PROSITE" id="PS51456">
    <property type="entry name" value="MYOSIN_MOTOR"/>
    <property type="match status" value="1"/>
</dbReference>
<dbReference type="PRINTS" id="PR00193">
    <property type="entry name" value="MYOSINHEAVY"/>
</dbReference>
<gene>
    <name evidence="11" type="primary">LOC100207479</name>
</gene>
<feature type="domain" description="TH1" evidence="9">
    <location>
        <begin position="812"/>
        <end position="997"/>
    </location>
</feature>
<dbReference type="Gene3D" id="1.20.5.190">
    <property type="match status" value="1"/>
</dbReference>
<dbReference type="Gene3D" id="1.10.10.820">
    <property type="match status" value="1"/>
</dbReference>
<dbReference type="PROSITE" id="PS50096">
    <property type="entry name" value="IQ"/>
    <property type="match status" value="1"/>
</dbReference>
<dbReference type="PANTHER" id="PTHR13140:SF713">
    <property type="entry name" value="UNCONVENTIONAL MYOSIN ID"/>
    <property type="match status" value="1"/>
</dbReference>
<dbReference type="InterPro" id="IPR036072">
    <property type="entry name" value="MYSc_Myo1"/>
</dbReference>
<dbReference type="PANTHER" id="PTHR13140">
    <property type="entry name" value="MYOSIN"/>
    <property type="match status" value="1"/>
</dbReference>
<evidence type="ECO:0000256" key="6">
    <source>
        <dbReference type="ARBA" id="ARBA00023203"/>
    </source>
</evidence>
<dbReference type="InterPro" id="IPR001609">
    <property type="entry name" value="Myosin_head_motor_dom-like"/>
</dbReference>